<dbReference type="Gene3D" id="3.30.40.10">
    <property type="entry name" value="Zinc/RING finger domain, C3HC4 (zinc finger)"/>
    <property type="match status" value="1"/>
</dbReference>
<proteinExistence type="predicted"/>
<evidence type="ECO:0000259" key="11">
    <source>
        <dbReference type="PROSITE" id="PS50089"/>
    </source>
</evidence>
<dbReference type="InterPro" id="IPR013083">
    <property type="entry name" value="Znf_RING/FYVE/PHD"/>
</dbReference>
<dbReference type="GO" id="GO:0000151">
    <property type="term" value="C:ubiquitin ligase complex"/>
    <property type="evidence" value="ECO:0007669"/>
    <property type="project" value="TreeGrafter"/>
</dbReference>
<feature type="region of interest" description="Disordered" evidence="10">
    <location>
        <begin position="118"/>
        <end position="150"/>
    </location>
</feature>
<evidence type="ECO:0000256" key="8">
    <source>
        <dbReference type="PROSITE-ProRule" id="PRU00175"/>
    </source>
</evidence>
<name>A0AAD1XEG7_EUPCR</name>
<evidence type="ECO:0000313" key="14">
    <source>
        <dbReference type="Proteomes" id="UP001295684"/>
    </source>
</evidence>
<keyword evidence="9" id="KW-0175">Coiled coil</keyword>
<dbReference type="GO" id="GO:0043130">
    <property type="term" value="F:ubiquitin binding"/>
    <property type="evidence" value="ECO:0007669"/>
    <property type="project" value="TreeGrafter"/>
</dbReference>
<feature type="domain" description="RING-type" evidence="12">
    <location>
        <begin position="263"/>
        <end position="465"/>
    </location>
</feature>
<evidence type="ECO:0000256" key="10">
    <source>
        <dbReference type="SAM" id="MobiDB-lite"/>
    </source>
</evidence>
<dbReference type="InterPro" id="IPR051628">
    <property type="entry name" value="LUBAC_E3_Ligases"/>
</dbReference>
<dbReference type="SMART" id="SM00647">
    <property type="entry name" value="IBR"/>
    <property type="match status" value="2"/>
</dbReference>
<dbReference type="Pfam" id="PF22191">
    <property type="entry name" value="IBR_1"/>
    <property type="match status" value="1"/>
</dbReference>
<evidence type="ECO:0008006" key="15">
    <source>
        <dbReference type="Google" id="ProtNLM"/>
    </source>
</evidence>
<evidence type="ECO:0000313" key="13">
    <source>
        <dbReference type="EMBL" id="CAI2368217.1"/>
    </source>
</evidence>
<evidence type="ECO:0000256" key="9">
    <source>
        <dbReference type="SAM" id="Coils"/>
    </source>
</evidence>
<dbReference type="PROSITE" id="PS51873">
    <property type="entry name" value="TRIAD"/>
    <property type="match status" value="1"/>
</dbReference>
<dbReference type="EMBL" id="CAMPGE010009348">
    <property type="protein sequence ID" value="CAI2368217.1"/>
    <property type="molecule type" value="Genomic_DNA"/>
</dbReference>
<dbReference type="CDD" id="cd22265">
    <property type="entry name" value="UDM1_RNF168"/>
    <property type="match status" value="1"/>
</dbReference>
<evidence type="ECO:0000259" key="12">
    <source>
        <dbReference type="PROSITE" id="PS51873"/>
    </source>
</evidence>
<keyword evidence="3" id="KW-0479">Metal-binding</keyword>
<evidence type="ECO:0000256" key="2">
    <source>
        <dbReference type="ARBA" id="ARBA00022679"/>
    </source>
</evidence>
<dbReference type="GO" id="GO:0008270">
    <property type="term" value="F:zinc ion binding"/>
    <property type="evidence" value="ECO:0007669"/>
    <property type="project" value="UniProtKB-KW"/>
</dbReference>
<evidence type="ECO:0000256" key="1">
    <source>
        <dbReference type="ARBA" id="ARBA00004906"/>
    </source>
</evidence>
<dbReference type="PROSITE" id="PS50089">
    <property type="entry name" value="ZF_RING_2"/>
    <property type="match status" value="1"/>
</dbReference>
<evidence type="ECO:0000256" key="4">
    <source>
        <dbReference type="ARBA" id="ARBA00022737"/>
    </source>
</evidence>
<dbReference type="SUPFAM" id="SSF57850">
    <property type="entry name" value="RING/U-box"/>
    <property type="match status" value="3"/>
</dbReference>
<comment type="pathway">
    <text evidence="1">Protein modification; protein ubiquitination.</text>
</comment>
<dbReference type="InterPro" id="IPR001841">
    <property type="entry name" value="Znf_RING"/>
</dbReference>
<evidence type="ECO:0000256" key="6">
    <source>
        <dbReference type="ARBA" id="ARBA00022786"/>
    </source>
</evidence>
<keyword evidence="7" id="KW-0862">Zinc</keyword>
<protein>
    <recommendedName>
        <fullName evidence="15">RING-type domain-containing protein</fullName>
    </recommendedName>
</protein>
<feature type="domain" description="RING-type" evidence="11">
    <location>
        <begin position="267"/>
        <end position="311"/>
    </location>
</feature>
<feature type="coiled-coil region" evidence="9">
    <location>
        <begin position="186"/>
        <end position="261"/>
    </location>
</feature>
<dbReference type="Proteomes" id="UP001295684">
    <property type="component" value="Unassembled WGS sequence"/>
</dbReference>
<dbReference type="InterPro" id="IPR044066">
    <property type="entry name" value="TRIAD_supradom"/>
</dbReference>
<dbReference type="Pfam" id="PF01485">
    <property type="entry name" value="IBR"/>
    <property type="match status" value="1"/>
</dbReference>
<dbReference type="PANTHER" id="PTHR22770:SF13">
    <property type="entry name" value="RING-TYPE DOMAIN-CONTAINING PROTEIN"/>
    <property type="match status" value="1"/>
</dbReference>
<organism evidence="13 14">
    <name type="scientific">Euplotes crassus</name>
    <dbReference type="NCBI Taxonomy" id="5936"/>
    <lineage>
        <taxon>Eukaryota</taxon>
        <taxon>Sar</taxon>
        <taxon>Alveolata</taxon>
        <taxon>Ciliophora</taxon>
        <taxon>Intramacronucleata</taxon>
        <taxon>Spirotrichea</taxon>
        <taxon>Hypotrichia</taxon>
        <taxon>Euplotida</taxon>
        <taxon>Euplotidae</taxon>
        <taxon>Moneuplotes</taxon>
    </lineage>
</organism>
<evidence type="ECO:0000256" key="3">
    <source>
        <dbReference type="ARBA" id="ARBA00022723"/>
    </source>
</evidence>
<sequence>MAVPTGGINRYQIPNQIHDKTLFTQIQEEGDTFDPLLLFLLGYNFCKFEDNYEGKSFFELAKIMQRSIGGELLNKPELQKTYKTLYEQEYLSDVLNLQWFKRYKADFEEEHEAISLMKKNPRVKQKKREENKDCPFSPAGLSKSPKSVEPEVIPEEGDFQQIPSFLMNGDISGQENNEGMDSFQNYQQIIAQQEKIEQEKKLREEEESKKLIEQLLAQEEEQEQRAKEAAERQERESILAAQEIQKQFDEEAKLRRHEEEEKNKPECKICYDIIEFGDINVLGCGHIYHPYCMKMHLQTKTDSKSFPLSCPEPECGMELTDLEIQTFCDGELYDKIQKFQFELFLEQNNEMFNHCPTPDCKFVFEWDGNKEDQQFKCGFCHKTYCIMCRVDWHEGLNCKEYRELNGYPPEDRAFYKFIKGSPFKQCPKCKFWVEKSSGCDHMTCRCKYEFCYKCGGKYRECECCK</sequence>
<comment type="caution">
    <text evidence="13">The sequence shown here is derived from an EMBL/GenBank/DDBJ whole genome shotgun (WGS) entry which is preliminary data.</text>
</comment>
<dbReference type="GO" id="GO:0043161">
    <property type="term" value="P:proteasome-mediated ubiquitin-dependent protein catabolic process"/>
    <property type="evidence" value="ECO:0007669"/>
    <property type="project" value="TreeGrafter"/>
</dbReference>
<keyword evidence="5 8" id="KW-0863">Zinc-finger</keyword>
<keyword evidence="6" id="KW-0833">Ubl conjugation pathway</keyword>
<evidence type="ECO:0000256" key="7">
    <source>
        <dbReference type="ARBA" id="ARBA00022833"/>
    </source>
</evidence>
<gene>
    <name evidence="13" type="ORF">ECRASSUSDP1_LOCUS9508</name>
</gene>
<keyword evidence="4" id="KW-0677">Repeat</keyword>
<dbReference type="CDD" id="cd22584">
    <property type="entry name" value="Rcat_RBR_unk"/>
    <property type="match status" value="1"/>
</dbReference>
<keyword evidence="14" id="KW-1185">Reference proteome</keyword>
<accession>A0AAD1XEG7</accession>
<dbReference type="Gene3D" id="1.20.120.1750">
    <property type="match status" value="1"/>
</dbReference>
<dbReference type="CDD" id="cd20335">
    <property type="entry name" value="BRcat_RBR"/>
    <property type="match status" value="1"/>
</dbReference>
<keyword evidence="2" id="KW-0808">Transferase</keyword>
<reference evidence="13" key="1">
    <citation type="submission" date="2023-07" db="EMBL/GenBank/DDBJ databases">
        <authorList>
            <consortium name="AG Swart"/>
            <person name="Singh M."/>
            <person name="Singh A."/>
            <person name="Seah K."/>
            <person name="Emmerich C."/>
        </authorList>
    </citation>
    <scope>NUCLEOTIDE SEQUENCE</scope>
    <source>
        <strain evidence="13">DP1</strain>
    </source>
</reference>
<dbReference type="AlphaFoldDB" id="A0AAD1XEG7"/>
<evidence type="ECO:0000256" key="5">
    <source>
        <dbReference type="ARBA" id="ARBA00022771"/>
    </source>
</evidence>
<dbReference type="PANTHER" id="PTHR22770">
    <property type="entry name" value="UBIQUITIN CONJUGATING ENZYME 7 INTERACTING PROTEIN-RELATED"/>
    <property type="match status" value="1"/>
</dbReference>
<dbReference type="InterPro" id="IPR002867">
    <property type="entry name" value="IBR_dom"/>
</dbReference>
<dbReference type="GO" id="GO:0097039">
    <property type="term" value="P:protein linear polyubiquitination"/>
    <property type="evidence" value="ECO:0007669"/>
    <property type="project" value="TreeGrafter"/>
</dbReference>
<dbReference type="GO" id="GO:0004842">
    <property type="term" value="F:ubiquitin-protein transferase activity"/>
    <property type="evidence" value="ECO:0007669"/>
    <property type="project" value="TreeGrafter"/>
</dbReference>